<organism evidence="1">
    <name type="scientific">Arion vulgaris</name>
    <dbReference type="NCBI Taxonomy" id="1028688"/>
    <lineage>
        <taxon>Eukaryota</taxon>
        <taxon>Metazoa</taxon>
        <taxon>Spiralia</taxon>
        <taxon>Lophotrochozoa</taxon>
        <taxon>Mollusca</taxon>
        <taxon>Gastropoda</taxon>
        <taxon>Heterobranchia</taxon>
        <taxon>Euthyneura</taxon>
        <taxon>Panpulmonata</taxon>
        <taxon>Eupulmonata</taxon>
        <taxon>Stylommatophora</taxon>
        <taxon>Helicina</taxon>
        <taxon>Arionoidea</taxon>
        <taxon>Arionidae</taxon>
        <taxon>Arion</taxon>
    </lineage>
</organism>
<dbReference type="AlphaFoldDB" id="A0A0B6XY98"/>
<accession>A0A0B6XY98</accession>
<sequence length="75" mass="8555">MICYSHPENLHDHKLFCVIIPIKSLLLPSCGSLGLFNCTVVASDSQSMLRQYKEIIEISNLQRLMWIYRPGQGGF</sequence>
<evidence type="ECO:0000313" key="1">
    <source>
        <dbReference type="EMBL" id="CEK49042.1"/>
    </source>
</evidence>
<reference evidence="1" key="1">
    <citation type="submission" date="2014-12" db="EMBL/GenBank/DDBJ databases">
        <title>Insight into the proteome of Arion vulgaris.</title>
        <authorList>
            <person name="Aradska J."/>
            <person name="Bulat T."/>
            <person name="Smidak R."/>
            <person name="Sarate P."/>
            <person name="Gangsoo J."/>
            <person name="Sialana F."/>
            <person name="Bilban M."/>
            <person name="Lubec G."/>
        </authorList>
    </citation>
    <scope>NUCLEOTIDE SEQUENCE</scope>
    <source>
        <tissue evidence="1">Skin</tissue>
    </source>
</reference>
<proteinExistence type="predicted"/>
<name>A0A0B6XY98_9EUPU</name>
<protein>
    <submittedName>
        <fullName evidence="1">Uncharacterized protein</fullName>
    </submittedName>
</protein>
<gene>
    <name evidence="1" type="primary">ORF6176</name>
</gene>
<dbReference type="EMBL" id="HACG01002177">
    <property type="protein sequence ID" value="CEK49042.1"/>
    <property type="molecule type" value="Transcribed_RNA"/>
</dbReference>